<accession>A0AAV5K7U7</accession>
<protein>
    <submittedName>
        <fullName evidence="2">Uncharacterized protein</fullName>
    </submittedName>
</protein>
<feature type="signal peptide" evidence="1">
    <location>
        <begin position="1"/>
        <end position="22"/>
    </location>
</feature>
<evidence type="ECO:0000313" key="3">
    <source>
        <dbReference type="Proteomes" id="UP001054252"/>
    </source>
</evidence>
<proteinExistence type="predicted"/>
<feature type="chain" id="PRO_5043764238" evidence="1">
    <location>
        <begin position="23"/>
        <end position="149"/>
    </location>
</feature>
<evidence type="ECO:0000313" key="2">
    <source>
        <dbReference type="EMBL" id="GKV21201.1"/>
    </source>
</evidence>
<name>A0AAV5K7U7_9ROSI</name>
<dbReference type="Gene3D" id="1.10.510.10">
    <property type="entry name" value="Transferase(Phosphotransferase) domain 1"/>
    <property type="match status" value="1"/>
</dbReference>
<keyword evidence="1" id="KW-0732">Signal</keyword>
<gene>
    <name evidence="2" type="ORF">SLEP1_g31198</name>
</gene>
<comment type="caution">
    <text evidence="2">The sequence shown here is derived from an EMBL/GenBank/DDBJ whole genome shotgun (WGS) entry which is preliminary data.</text>
</comment>
<dbReference type="EMBL" id="BPVZ01000056">
    <property type="protein sequence ID" value="GKV21201.1"/>
    <property type="molecule type" value="Genomic_DNA"/>
</dbReference>
<dbReference type="Proteomes" id="UP001054252">
    <property type="component" value="Unassembled WGS sequence"/>
</dbReference>
<dbReference type="AlphaFoldDB" id="A0AAV5K7U7"/>
<organism evidence="2 3">
    <name type="scientific">Rubroshorea leprosula</name>
    <dbReference type="NCBI Taxonomy" id="152421"/>
    <lineage>
        <taxon>Eukaryota</taxon>
        <taxon>Viridiplantae</taxon>
        <taxon>Streptophyta</taxon>
        <taxon>Embryophyta</taxon>
        <taxon>Tracheophyta</taxon>
        <taxon>Spermatophyta</taxon>
        <taxon>Magnoliopsida</taxon>
        <taxon>eudicotyledons</taxon>
        <taxon>Gunneridae</taxon>
        <taxon>Pentapetalae</taxon>
        <taxon>rosids</taxon>
        <taxon>malvids</taxon>
        <taxon>Malvales</taxon>
        <taxon>Dipterocarpaceae</taxon>
        <taxon>Rubroshorea</taxon>
    </lineage>
</organism>
<evidence type="ECO:0000256" key="1">
    <source>
        <dbReference type="SAM" id="SignalP"/>
    </source>
</evidence>
<sequence length="149" mass="16355">MSLLNSLLILIFFLLYLSPSLASPSSCLPQLKPPLERDTGAGTLASSTIFKISSLLWTEKVGLSSLCYGILVLEMMMGKKPIDSLFEAGLNLHNNARMASPNQIVEIVDPKLIGVASSMESPQDHMLISIILRELPLIKSNLQRNRGNY</sequence>
<reference evidence="2 3" key="1">
    <citation type="journal article" date="2021" name="Commun. Biol.">
        <title>The genome of Shorea leprosula (Dipterocarpaceae) highlights the ecological relevance of drought in aseasonal tropical rainforests.</title>
        <authorList>
            <person name="Ng K.K.S."/>
            <person name="Kobayashi M.J."/>
            <person name="Fawcett J.A."/>
            <person name="Hatakeyama M."/>
            <person name="Paape T."/>
            <person name="Ng C.H."/>
            <person name="Ang C.C."/>
            <person name="Tnah L.H."/>
            <person name="Lee C.T."/>
            <person name="Nishiyama T."/>
            <person name="Sese J."/>
            <person name="O'Brien M.J."/>
            <person name="Copetti D."/>
            <person name="Mohd Noor M.I."/>
            <person name="Ong R.C."/>
            <person name="Putra M."/>
            <person name="Sireger I.Z."/>
            <person name="Indrioko S."/>
            <person name="Kosugi Y."/>
            <person name="Izuno A."/>
            <person name="Isagi Y."/>
            <person name="Lee S.L."/>
            <person name="Shimizu K.K."/>
        </authorList>
    </citation>
    <scope>NUCLEOTIDE SEQUENCE [LARGE SCALE GENOMIC DNA]</scope>
    <source>
        <strain evidence="2">214</strain>
    </source>
</reference>
<keyword evidence="3" id="KW-1185">Reference proteome</keyword>